<dbReference type="EMBL" id="OUUZ01000008">
    <property type="protein sequence ID" value="SPQ21328.1"/>
    <property type="molecule type" value="Genomic_DNA"/>
</dbReference>
<reference evidence="2 3" key="1">
    <citation type="submission" date="2018-04" db="EMBL/GenBank/DDBJ databases">
        <authorList>
            <person name="Huttner S."/>
            <person name="Dainat J."/>
        </authorList>
    </citation>
    <scope>NUCLEOTIDE SEQUENCE [LARGE SCALE GENOMIC DNA]</scope>
</reference>
<evidence type="ECO:0000313" key="3">
    <source>
        <dbReference type="Proteomes" id="UP000289323"/>
    </source>
</evidence>
<accession>A0A3S4D3A7</accession>
<feature type="signal peptide" evidence="1">
    <location>
        <begin position="1"/>
        <end position="17"/>
    </location>
</feature>
<gene>
    <name evidence="2" type="ORF">TT172_LOCUS3747</name>
</gene>
<sequence>MKLTVVLATLGAAIAMAAPNPGPAPAAAPEAEKAAAAAKKARDWSCLPPSCQVSGCDSGNCAYWCEVCGVY</sequence>
<feature type="chain" id="PRO_5018724826" evidence="1">
    <location>
        <begin position="18"/>
        <end position="71"/>
    </location>
</feature>
<organism evidence="2 3">
    <name type="scientific">Thermothielavioides terrestris</name>
    <dbReference type="NCBI Taxonomy" id="2587410"/>
    <lineage>
        <taxon>Eukaryota</taxon>
        <taxon>Fungi</taxon>
        <taxon>Dikarya</taxon>
        <taxon>Ascomycota</taxon>
        <taxon>Pezizomycotina</taxon>
        <taxon>Sordariomycetes</taxon>
        <taxon>Sordariomycetidae</taxon>
        <taxon>Sordariales</taxon>
        <taxon>Chaetomiaceae</taxon>
        <taxon>Thermothielavioides</taxon>
    </lineage>
</organism>
<protein>
    <submittedName>
        <fullName evidence="2">2b0ef782-b8c3-421f-95a8-3819ae735ecc</fullName>
    </submittedName>
</protein>
<dbReference type="AlphaFoldDB" id="A0A3S4D3A7"/>
<dbReference type="Proteomes" id="UP000289323">
    <property type="component" value="Unassembled WGS sequence"/>
</dbReference>
<evidence type="ECO:0000313" key="2">
    <source>
        <dbReference type="EMBL" id="SPQ21328.1"/>
    </source>
</evidence>
<name>A0A3S4D3A7_9PEZI</name>
<proteinExistence type="predicted"/>
<evidence type="ECO:0000256" key="1">
    <source>
        <dbReference type="SAM" id="SignalP"/>
    </source>
</evidence>
<keyword evidence="1" id="KW-0732">Signal</keyword>